<reference evidence="2" key="1">
    <citation type="submission" date="2020-05" db="EMBL/GenBank/DDBJ databases">
        <authorList>
            <person name="Chiriac C."/>
            <person name="Salcher M."/>
            <person name="Ghai R."/>
            <person name="Kavagutti S V."/>
        </authorList>
    </citation>
    <scope>NUCLEOTIDE SEQUENCE</scope>
</reference>
<proteinExistence type="predicted"/>
<dbReference type="AlphaFoldDB" id="A0A6J7GK67"/>
<evidence type="ECO:0000313" key="2">
    <source>
        <dbReference type="EMBL" id="CAB4904760.1"/>
    </source>
</evidence>
<evidence type="ECO:0000259" key="1">
    <source>
        <dbReference type="Pfam" id="PF25583"/>
    </source>
</evidence>
<dbReference type="PANTHER" id="PTHR34580:SF3">
    <property type="entry name" value="PROTEIN PAFB"/>
    <property type="match status" value="1"/>
</dbReference>
<name>A0A6J7GK67_9ZZZZ</name>
<accession>A0A6J7GK67</accession>
<organism evidence="2">
    <name type="scientific">freshwater metagenome</name>
    <dbReference type="NCBI Taxonomy" id="449393"/>
    <lineage>
        <taxon>unclassified sequences</taxon>
        <taxon>metagenomes</taxon>
        <taxon>ecological metagenomes</taxon>
    </lineage>
</organism>
<dbReference type="Pfam" id="PF25583">
    <property type="entry name" value="WCX"/>
    <property type="match status" value="1"/>
</dbReference>
<feature type="domain" description="WCX" evidence="1">
    <location>
        <begin position="33"/>
        <end position="108"/>
    </location>
</feature>
<dbReference type="InterPro" id="IPR057727">
    <property type="entry name" value="WCX_dom"/>
</dbReference>
<protein>
    <submittedName>
        <fullName evidence="2">Unannotated protein</fullName>
    </submittedName>
</protein>
<dbReference type="InterPro" id="IPR051534">
    <property type="entry name" value="CBASS_pafABC_assoc_protein"/>
</dbReference>
<sequence length="111" mass="12798">MIANNKAEEVSDKQLQEFFAESYGIFSGKAIQRAKLKFNSKKARWVANEAWHSQQVGEFDKNGNYILEFDYNQDPELVMDILKHGSDVEVLAPTSLRKRVKDELNKALTNY</sequence>
<dbReference type="PANTHER" id="PTHR34580">
    <property type="match status" value="1"/>
</dbReference>
<dbReference type="EMBL" id="CAFBML010000078">
    <property type="protein sequence ID" value="CAB4904760.1"/>
    <property type="molecule type" value="Genomic_DNA"/>
</dbReference>
<gene>
    <name evidence="2" type="ORF">UFOPK3592_00651</name>
</gene>